<keyword evidence="3" id="KW-0520">NAD</keyword>
<evidence type="ECO:0000313" key="6">
    <source>
        <dbReference type="Proteomes" id="UP001597277"/>
    </source>
</evidence>
<dbReference type="Pfam" id="PF00171">
    <property type="entry name" value="Aldedh"/>
    <property type="match status" value="1"/>
</dbReference>
<evidence type="ECO:0000313" key="5">
    <source>
        <dbReference type="EMBL" id="MFD1717455.1"/>
    </source>
</evidence>
<dbReference type="RefSeq" id="WP_388003715.1">
    <property type="nucleotide sequence ID" value="NZ_JBHUEE010000002.1"/>
</dbReference>
<name>A0ABW4L2C4_9MICO</name>
<keyword evidence="2 5" id="KW-0560">Oxidoreductase</keyword>
<dbReference type="InterPro" id="IPR016161">
    <property type="entry name" value="Ald_DH/histidinol_DH"/>
</dbReference>
<dbReference type="Proteomes" id="UP001597277">
    <property type="component" value="Unassembled WGS sequence"/>
</dbReference>
<dbReference type="InterPro" id="IPR016163">
    <property type="entry name" value="Ald_DH_C"/>
</dbReference>
<dbReference type="InterPro" id="IPR010061">
    <property type="entry name" value="MeMal-semiAld_DH"/>
</dbReference>
<proteinExistence type="predicted"/>
<dbReference type="NCBIfam" id="TIGR01722">
    <property type="entry name" value="MMSDH"/>
    <property type="match status" value="1"/>
</dbReference>
<gene>
    <name evidence="5" type="ORF">ACFSE6_06390</name>
</gene>
<dbReference type="PANTHER" id="PTHR43866:SF4">
    <property type="entry name" value="MALONATE-SEMIALDEHYDE DEHYDROGENASE"/>
    <property type="match status" value="1"/>
</dbReference>
<dbReference type="InterPro" id="IPR016162">
    <property type="entry name" value="Ald_DH_N"/>
</dbReference>
<protein>
    <recommendedName>
        <fullName evidence="1">methylmalonate-semialdehyde dehydrogenase (CoA acylating)</fullName>
        <ecNumber evidence="1">1.2.1.27</ecNumber>
    </recommendedName>
</protein>
<evidence type="ECO:0000256" key="3">
    <source>
        <dbReference type="ARBA" id="ARBA00023027"/>
    </source>
</evidence>
<dbReference type="GO" id="GO:0016491">
    <property type="term" value="F:oxidoreductase activity"/>
    <property type="evidence" value="ECO:0007669"/>
    <property type="project" value="UniProtKB-KW"/>
</dbReference>
<dbReference type="PROSITE" id="PS00070">
    <property type="entry name" value="ALDEHYDE_DEHYDR_CYS"/>
    <property type="match status" value="1"/>
</dbReference>
<dbReference type="CDD" id="cd07085">
    <property type="entry name" value="ALDH_F6_MMSDH"/>
    <property type="match status" value="1"/>
</dbReference>
<dbReference type="Gene3D" id="3.40.605.10">
    <property type="entry name" value="Aldehyde Dehydrogenase, Chain A, domain 1"/>
    <property type="match status" value="1"/>
</dbReference>
<evidence type="ECO:0000256" key="2">
    <source>
        <dbReference type="ARBA" id="ARBA00023002"/>
    </source>
</evidence>
<keyword evidence="6" id="KW-1185">Reference proteome</keyword>
<dbReference type="InterPro" id="IPR016160">
    <property type="entry name" value="Ald_DH_CS_CYS"/>
</dbReference>
<sequence length="529" mass="55728">MSTTDAASTARAAGGADARGAAICDDAGVPVIGHWIDGATYAPDGGRTSAVHNPATGAVTAHVALADQTEIDAAIASAERGYRTWRDYSIAKRQAVLFAFRELLEARKGELADLITAEHGKVRSDALGEIARGQEVVDLACGFPSHLKGDYSENASSGVDVYSLRQPLGVVGVISPFNFPAMVPMWFFPVAIAAGNAVVLKPSEKDPSASLWLARLWHEAGLPDGVFTVLQGDKTAVDGLLTSPDVQSISFVGSTPIAQYIYETAAKHGKRVQALGGAKNHMLVLPDADLDHAADQAVSAGYGAAGERCMAVSVVLAVEPVADELVARIRDRIGRLRVGDGAGGPDGEPDMGPLITGQHRERVAGYVDIAEADGAKIVVDGRGYTVEGREDGFFFGPTLIDDVPTTSRAYTEEIFGPVLEVVRVESFQDGVELINSGAFGNGTAIFTADGGAARRFQHEIEVGMIGINVPIPVPVAYHSFGGWKSSLFGDAKAYGAHGFDFFTREKAITSRWPDPATRSGVDLGFPQHD</sequence>
<dbReference type="PANTHER" id="PTHR43866">
    <property type="entry name" value="MALONATE-SEMIALDEHYDE DEHYDROGENASE"/>
    <property type="match status" value="1"/>
</dbReference>
<dbReference type="InterPro" id="IPR015590">
    <property type="entry name" value="Aldehyde_DH_dom"/>
</dbReference>
<dbReference type="Gene3D" id="3.40.309.10">
    <property type="entry name" value="Aldehyde Dehydrogenase, Chain A, domain 2"/>
    <property type="match status" value="1"/>
</dbReference>
<feature type="domain" description="Aldehyde dehydrogenase" evidence="4">
    <location>
        <begin position="46"/>
        <end position="508"/>
    </location>
</feature>
<evidence type="ECO:0000256" key="1">
    <source>
        <dbReference type="ARBA" id="ARBA00013048"/>
    </source>
</evidence>
<comment type="caution">
    <text evidence="5">The sequence shown here is derived from an EMBL/GenBank/DDBJ whole genome shotgun (WGS) entry which is preliminary data.</text>
</comment>
<dbReference type="EMBL" id="JBHUEE010000002">
    <property type="protein sequence ID" value="MFD1717455.1"/>
    <property type="molecule type" value="Genomic_DNA"/>
</dbReference>
<evidence type="ECO:0000259" key="4">
    <source>
        <dbReference type="Pfam" id="PF00171"/>
    </source>
</evidence>
<organism evidence="5 6">
    <name type="scientific">Georgenia deserti</name>
    <dbReference type="NCBI Taxonomy" id="2093781"/>
    <lineage>
        <taxon>Bacteria</taxon>
        <taxon>Bacillati</taxon>
        <taxon>Actinomycetota</taxon>
        <taxon>Actinomycetes</taxon>
        <taxon>Micrococcales</taxon>
        <taxon>Bogoriellaceae</taxon>
        <taxon>Georgenia</taxon>
    </lineage>
</organism>
<dbReference type="SUPFAM" id="SSF53720">
    <property type="entry name" value="ALDH-like"/>
    <property type="match status" value="1"/>
</dbReference>
<reference evidence="6" key="1">
    <citation type="journal article" date="2019" name="Int. J. Syst. Evol. Microbiol.">
        <title>The Global Catalogue of Microorganisms (GCM) 10K type strain sequencing project: providing services to taxonomists for standard genome sequencing and annotation.</title>
        <authorList>
            <consortium name="The Broad Institute Genomics Platform"/>
            <consortium name="The Broad Institute Genome Sequencing Center for Infectious Disease"/>
            <person name="Wu L."/>
            <person name="Ma J."/>
        </authorList>
    </citation>
    <scope>NUCLEOTIDE SEQUENCE [LARGE SCALE GENOMIC DNA]</scope>
    <source>
        <strain evidence="6">JCM 17130</strain>
    </source>
</reference>
<accession>A0ABW4L2C4</accession>
<dbReference type="EC" id="1.2.1.27" evidence="1"/>